<reference evidence="2 3" key="1">
    <citation type="submission" date="2021-10" db="EMBL/GenBank/DDBJ databases">
        <title>Draft genome of Aestuariibacter halophilus JC2043.</title>
        <authorList>
            <person name="Emsley S.A."/>
            <person name="Pfannmuller K.M."/>
            <person name="Ushijima B."/>
            <person name="Saw J.H."/>
            <person name="Videau P."/>
        </authorList>
    </citation>
    <scope>NUCLEOTIDE SEQUENCE [LARGE SCALE GENOMIC DNA]</scope>
    <source>
        <strain evidence="2 3">JC2043</strain>
    </source>
</reference>
<name>A0ABS8GES0_9ALTE</name>
<gene>
    <name evidence="2" type="ORF">LJ739_18630</name>
</gene>
<proteinExistence type="predicted"/>
<evidence type="ECO:0000313" key="3">
    <source>
        <dbReference type="Proteomes" id="UP001520878"/>
    </source>
</evidence>
<evidence type="ECO:0000313" key="2">
    <source>
        <dbReference type="EMBL" id="MCC2618279.1"/>
    </source>
</evidence>
<dbReference type="RefSeq" id="WP_229163043.1">
    <property type="nucleotide sequence ID" value="NZ_JAJEWP010000009.1"/>
</dbReference>
<dbReference type="EMBL" id="JAJEWP010000009">
    <property type="protein sequence ID" value="MCC2618279.1"/>
    <property type="molecule type" value="Genomic_DNA"/>
</dbReference>
<dbReference type="Proteomes" id="UP001520878">
    <property type="component" value="Unassembled WGS sequence"/>
</dbReference>
<organism evidence="2 3">
    <name type="scientific">Fluctibacter halophilus</name>
    <dbReference type="NCBI Taxonomy" id="226011"/>
    <lineage>
        <taxon>Bacteria</taxon>
        <taxon>Pseudomonadati</taxon>
        <taxon>Pseudomonadota</taxon>
        <taxon>Gammaproteobacteria</taxon>
        <taxon>Alteromonadales</taxon>
        <taxon>Alteromonadaceae</taxon>
        <taxon>Fluctibacter</taxon>
    </lineage>
</organism>
<comment type="caution">
    <text evidence="2">The sequence shown here is derived from an EMBL/GenBank/DDBJ whole genome shotgun (WGS) entry which is preliminary data.</text>
</comment>
<evidence type="ECO:0000256" key="1">
    <source>
        <dbReference type="SAM" id="SignalP"/>
    </source>
</evidence>
<protein>
    <submittedName>
        <fullName evidence="2">Uncharacterized protein</fullName>
    </submittedName>
</protein>
<feature type="chain" id="PRO_5046033435" evidence="1">
    <location>
        <begin position="21"/>
        <end position="196"/>
    </location>
</feature>
<keyword evidence="3" id="KW-1185">Reference proteome</keyword>
<keyword evidence="1" id="KW-0732">Signal</keyword>
<accession>A0ABS8GES0</accession>
<feature type="signal peptide" evidence="1">
    <location>
        <begin position="1"/>
        <end position="20"/>
    </location>
</feature>
<sequence length="196" mass="21137">MKKSLLASAFSVLFSGSALAEYTIDVTACAGTEMVQNSAGQWEVYNPAVHTVDETTPVRYERTLHVPPFFLASNRNMALVVTNVTSRDVTVIYTPTYYAFNSGQPVTLSPERIDMAFDGSNNPLSPQGALLASNTTGRIGIDLQSASFYGRALIKWESDTCGGAPLLATLEQTYYQNYSGGRGGWSVTPLNNGAPF</sequence>